<reference evidence="3" key="1">
    <citation type="journal article" date="2019" name="Int. J. Syst. Evol. Microbiol.">
        <title>The Global Catalogue of Microorganisms (GCM) 10K type strain sequencing project: providing services to taxonomists for standard genome sequencing and annotation.</title>
        <authorList>
            <consortium name="The Broad Institute Genomics Platform"/>
            <consortium name="The Broad Institute Genome Sequencing Center for Infectious Disease"/>
            <person name="Wu L."/>
            <person name="Ma J."/>
        </authorList>
    </citation>
    <scope>NUCLEOTIDE SEQUENCE [LARGE SCALE GENOMIC DNA]</scope>
    <source>
        <strain evidence="3">CCUG 58412</strain>
    </source>
</reference>
<keyword evidence="1" id="KW-0812">Transmembrane</keyword>
<dbReference type="RefSeq" id="WP_379056568.1">
    <property type="nucleotide sequence ID" value="NZ_JBHTKB010000001.1"/>
</dbReference>
<comment type="caution">
    <text evidence="2">The sequence shown here is derived from an EMBL/GenBank/DDBJ whole genome shotgun (WGS) entry which is preliminary data.</text>
</comment>
<evidence type="ECO:0000313" key="3">
    <source>
        <dbReference type="Proteomes" id="UP001597128"/>
    </source>
</evidence>
<proteinExistence type="predicted"/>
<dbReference type="EMBL" id="JBHTKB010000001">
    <property type="protein sequence ID" value="MFD0913269.1"/>
    <property type="molecule type" value="Genomic_DNA"/>
</dbReference>
<dbReference type="Proteomes" id="UP001597128">
    <property type="component" value="Unassembled WGS sequence"/>
</dbReference>
<accession>A0ABW3F491</accession>
<evidence type="ECO:0000313" key="2">
    <source>
        <dbReference type="EMBL" id="MFD0913269.1"/>
    </source>
</evidence>
<feature type="transmembrane region" description="Helical" evidence="1">
    <location>
        <begin position="27"/>
        <end position="51"/>
    </location>
</feature>
<evidence type="ECO:0000256" key="1">
    <source>
        <dbReference type="SAM" id="Phobius"/>
    </source>
</evidence>
<sequence length="69" mass="7649">MDGNRLIAQVLQNWQAMGTQGLWHQDAFLLLICVLAVVILFFSGTVIGLFIQSLWAIFITSHQATDGES</sequence>
<keyword evidence="1" id="KW-1133">Transmembrane helix</keyword>
<keyword evidence="1" id="KW-0472">Membrane</keyword>
<name>A0ABW3F491_9PROT</name>
<protein>
    <submittedName>
        <fullName evidence="2">Uncharacterized protein</fullName>
    </submittedName>
</protein>
<gene>
    <name evidence="2" type="ORF">ACFQ1Z_06900</name>
</gene>
<organism evidence="2 3">
    <name type="scientific">Methylophilus luteus</name>
    <dbReference type="NCBI Taxonomy" id="640108"/>
    <lineage>
        <taxon>Bacteria</taxon>
        <taxon>Pseudomonadati</taxon>
        <taxon>Pseudomonadota</taxon>
        <taxon>Betaproteobacteria</taxon>
        <taxon>Nitrosomonadales</taxon>
        <taxon>Methylophilaceae</taxon>
        <taxon>Methylophilus</taxon>
    </lineage>
</organism>
<keyword evidence="3" id="KW-1185">Reference proteome</keyword>